<feature type="non-terminal residue" evidence="1">
    <location>
        <position position="1"/>
    </location>
</feature>
<gene>
    <name evidence="1" type="ORF">ElyMa_006272000</name>
</gene>
<dbReference type="AlphaFoldDB" id="A0AAV4HAY3"/>
<evidence type="ECO:0000313" key="2">
    <source>
        <dbReference type="Proteomes" id="UP000762676"/>
    </source>
</evidence>
<evidence type="ECO:0000313" key="1">
    <source>
        <dbReference type="EMBL" id="GFR95352.1"/>
    </source>
</evidence>
<reference evidence="1 2" key="1">
    <citation type="journal article" date="2021" name="Elife">
        <title>Chloroplast acquisition without the gene transfer in kleptoplastic sea slugs, Plakobranchus ocellatus.</title>
        <authorList>
            <person name="Maeda T."/>
            <person name="Takahashi S."/>
            <person name="Yoshida T."/>
            <person name="Shimamura S."/>
            <person name="Takaki Y."/>
            <person name="Nagai Y."/>
            <person name="Toyoda A."/>
            <person name="Suzuki Y."/>
            <person name="Arimoto A."/>
            <person name="Ishii H."/>
            <person name="Satoh N."/>
            <person name="Nishiyama T."/>
            <person name="Hasebe M."/>
            <person name="Maruyama T."/>
            <person name="Minagawa J."/>
            <person name="Obokata J."/>
            <person name="Shigenobu S."/>
        </authorList>
    </citation>
    <scope>NUCLEOTIDE SEQUENCE [LARGE SCALE GENOMIC DNA]</scope>
</reference>
<accession>A0AAV4HAY3</accession>
<name>A0AAV4HAY3_9GAST</name>
<proteinExistence type="predicted"/>
<comment type="caution">
    <text evidence="1">The sequence shown here is derived from an EMBL/GenBank/DDBJ whole genome shotgun (WGS) entry which is preliminary data.</text>
</comment>
<sequence length="53" mass="6083">LHTAMMYVLELRGWCANGHSMATSLRLLVPCPWSVFRRGCASARPFRRRSLGY</sequence>
<protein>
    <submittedName>
        <fullName evidence="1">Uncharacterized protein</fullName>
    </submittedName>
</protein>
<dbReference type="Proteomes" id="UP000762676">
    <property type="component" value="Unassembled WGS sequence"/>
</dbReference>
<organism evidence="1 2">
    <name type="scientific">Elysia marginata</name>
    <dbReference type="NCBI Taxonomy" id="1093978"/>
    <lineage>
        <taxon>Eukaryota</taxon>
        <taxon>Metazoa</taxon>
        <taxon>Spiralia</taxon>
        <taxon>Lophotrochozoa</taxon>
        <taxon>Mollusca</taxon>
        <taxon>Gastropoda</taxon>
        <taxon>Heterobranchia</taxon>
        <taxon>Euthyneura</taxon>
        <taxon>Panpulmonata</taxon>
        <taxon>Sacoglossa</taxon>
        <taxon>Placobranchoidea</taxon>
        <taxon>Plakobranchidae</taxon>
        <taxon>Elysia</taxon>
    </lineage>
</organism>
<keyword evidence="2" id="KW-1185">Reference proteome</keyword>
<dbReference type="EMBL" id="BMAT01012598">
    <property type="protein sequence ID" value="GFR95352.1"/>
    <property type="molecule type" value="Genomic_DNA"/>
</dbReference>